<reference evidence="5" key="2">
    <citation type="submission" date="2021-01" db="EMBL/GenBank/DDBJ databases">
        <authorList>
            <person name="Hahn C.R."/>
            <person name="Youssef N.H."/>
            <person name="Elshahed M."/>
        </authorList>
    </citation>
    <scope>NUCLEOTIDE SEQUENCE</scope>
    <source>
        <strain evidence="5">Zod_Metabat.24</strain>
    </source>
</reference>
<keyword evidence="1" id="KW-0479">Metal-binding</keyword>
<evidence type="ECO:0000313" key="6">
    <source>
        <dbReference type="Proteomes" id="UP000809273"/>
    </source>
</evidence>
<dbReference type="PROSITE" id="PS00198">
    <property type="entry name" value="4FE4S_FER_1"/>
    <property type="match status" value="1"/>
</dbReference>
<dbReference type="GO" id="GO:0046872">
    <property type="term" value="F:metal ion binding"/>
    <property type="evidence" value="ECO:0007669"/>
    <property type="project" value="UniProtKB-KW"/>
</dbReference>
<accession>A0A9D8KFK1</accession>
<comment type="caution">
    <text evidence="5">The sequence shown here is derived from an EMBL/GenBank/DDBJ whole genome shotgun (WGS) entry which is preliminary data.</text>
</comment>
<evidence type="ECO:0000313" key="5">
    <source>
        <dbReference type="EMBL" id="MBN1573252.1"/>
    </source>
</evidence>
<dbReference type="AlphaFoldDB" id="A0A9D8KFK1"/>
<reference evidence="5" key="1">
    <citation type="journal article" date="2021" name="Environ. Microbiol.">
        <title>Genomic characterization of three novel Desulfobacterota classes expand the metabolic and phylogenetic diversity of the phylum.</title>
        <authorList>
            <person name="Murphy C.L."/>
            <person name="Biggerstaff J."/>
            <person name="Eichhorn A."/>
            <person name="Ewing E."/>
            <person name="Shahan R."/>
            <person name="Soriano D."/>
            <person name="Stewart S."/>
            <person name="VanMol K."/>
            <person name="Walker R."/>
            <person name="Walters P."/>
            <person name="Elshahed M.S."/>
            <person name="Youssef N.H."/>
        </authorList>
    </citation>
    <scope>NUCLEOTIDE SEQUENCE</scope>
    <source>
        <strain evidence="5">Zod_Metabat.24</strain>
    </source>
</reference>
<keyword evidence="2" id="KW-0408">Iron</keyword>
<dbReference type="PANTHER" id="PTHR42827">
    <property type="entry name" value="IRON-SULFUR CLUSTER-BINDING PROTEIN-RELATED"/>
    <property type="match status" value="1"/>
</dbReference>
<keyword evidence="3" id="KW-0411">Iron-sulfur</keyword>
<dbReference type="Pfam" id="PF00037">
    <property type="entry name" value="Fer4"/>
    <property type="match status" value="1"/>
</dbReference>
<evidence type="ECO:0000256" key="1">
    <source>
        <dbReference type="ARBA" id="ARBA00022723"/>
    </source>
</evidence>
<dbReference type="EMBL" id="JAFGIX010000046">
    <property type="protein sequence ID" value="MBN1573252.1"/>
    <property type="molecule type" value="Genomic_DNA"/>
</dbReference>
<evidence type="ECO:0000256" key="2">
    <source>
        <dbReference type="ARBA" id="ARBA00023004"/>
    </source>
</evidence>
<protein>
    <submittedName>
        <fullName evidence="5">4Fe-4S binding protein</fullName>
    </submittedName>
</protein>
<gene>
    <name evidence="5" type="ORF">JW984_08675</name>
</gene>
<dbReference type="Gene3D" id="3.30.70.20">
    <property type="match status" value="1"/>
</dbReference>
<name>A0A9D8KFK1_9DELT</name>
<dbReference type="GO" id="GO:0051536">
    <property type="term" value="F:iron-sulfur cluster binding"/>
    <property type="evidence" value="ECO:0007669"/>
    <property type="project" value="UniProtKB-KW"/>
</dbReference>
<dbReference type="PROSITE" id="PS51379">
    <property type="entry name" value="4FE4S_FER_2"/>
    <property type="match status" value="1"/>
</dbReference>
<organism evidence="5 6">
    <name type="scientific">Candidatus Zymogenus saltonus</name>
    <dbReference type="NCBI Taxonomy" id="2844893"/>
    <lineage>
        <taxon>Bacteria</taxon>
        <taxon>Deltaproteobacteria</taxon>
        <taxon>Candidatus Zymogenia</taxon>
        <taxon>Candidatus Zymogeniales</taxon>
        <taxon>Candidatus Zymogenaceae</taxon>
        <taxon>Candidatus Zymogenus</taxon>
    </lineage>
</organism>
<dbReference type="SUPFAM" id="SSF46548">
    <property type="entry name" value="alpha-helical ferredoxin"/>
    <property type="match status" value="1"/>
</dbReference>
<dbReference type="Proteomes" id="UP000809273">
    <property type="component" value="Unassembled WGS sequence"/>
</dbReference>
<dbReference type="InterPro" id="IPR017896">
    <property type="entry name" value="4Fe4S_Fe-S-bd"/>
</dbReference>
<evidence type="ECO:0000259" key="4">
    <source>
        <dbReference type="PROSITE" id="PS51379"/>
    </source>
</evidence>
<dbReference type="InterPro" id="IPR017900">
    <property type="entry name" value="4Fe4S_Fe_S_CS"/>
</dbReference>
<evidence type="ECO:0000256" key="3">
    <source>
        <dbReference type="ARBA" id="ARBA00023014"/>
    </source>
</evidence>
<proteinExistence type="predicted"/>
<dbReference type="PANTHER" id="PTHR42827:SF1">
    <property type="entry name" value="IRON-SULFUR CLUSTER-BINDING PROTEIN"/>
    <property type="match status" value="1"/>
</dbReference>
<feature type="domain" description="4Fe-4S ferredoxin-type" evidence="4">
    <location>
        <begin position="158"/>
        <end position="187"/>
    </location>
</feature>
<sequence>MDKDEIRDYGMELGADVVGFADIADYRSERSPDPKTILPGVRSMVVLGYREIHGAIESENKRISMTTRMGMMELGLKNNYLMTRYIERGTETKAVSVPPSYPLDMDLPYMGSVGDVSLRHAAVAAGLGVFGRHNIVINPRFGTRIVFTAILSELPLSSDPKVEEDLCNDCGLCVEACPAGALNEEGKTDFMKCLKISQPYGIGGLIRYHYKMIDATDEMKKEMLRDPKFLNLYQAQFIGFQYFCFKCMEACPACI</sequence>